<dbReference type="InterPro" id="IPR023346">
    <property type="entry name" value="Lysozyme-like_dom_sf"/>
</dbReference>
<dbReference type="GO" id="GO:0009252">
    <property type="term" value="P:peptidoglycan biosynthetic process"/>
    <property type="evidence" value="ECO:0007669"/>
    <property type="project" value="UniProtKB-KW"/>
</dbReference>
<evidence type="ECO:0000256" key="7">
    <source>
        <dbReference type="ARBA" id="ARBA00022801"/>
    </source>
</evidence>
<keyword evidence="9" id="KW-0573">Peptidoglycan synthesis</keyword>
<keyword evidence="8" id="KW-0133">Cell shape</keyword>
<dbReference type="InterPro" id="IPR050396">
    <property type="entry name" value="Glycosyltr_51/Transpeptidase"/>
</dbReference>
<dbReference type="InterPro" id="IPR001460">
    <property type="entry name" value="PCN-bd_Tpept"/>
</dbReference>
<dbReference type="SUPFAM" id="SSF56601">
    <property type="entry name" value="beta-lactamase/transpeptidase-like"/>
    <property type="match status" value="1"/>
</dbReference>
<evidence type="ECO:0000256" key="4">
    <source>
        <dbReference type="ARBA" id="ARBA00022670"/>
    </source>
</evidence>
<dbReference type="GO" id="GO:0008360">
    <property type="term" value="P:regulation of cell shape"/>
    <property type="evidence" value="ECO:0007669"/>
    <property type="project" value="UniProtKB-KW"/>
</dbReference>
<protein>
    <submittedName>
        <fullName evidence="17">Membrane peptidoglycan carboxypeptidase</fullName>
    </submittedName>
</protein>
<dbReference type="InterPro" id="IPR012338">
    <property type="entry name" value="Beta-lactam/transpept-like"/>
</dbReference>
<keyword evidence="6" id="KW-0808">Transferase</keyword>
<keyword evidence="18" id="KW-1185">Reference proteome</keyword>
<sequence>MTAPSRRKALSKLALAVLIASGLIAGVAIPVTAAAAWALDHAGVAYDELPSELRNPTSVQASYLYANDGKTLITTFYDQNRRDVKLADVAEPMRKAIVAAEDARFYEHGGVDVKSIFRAAVANGTSGDVEQGASTLTMQLVRNVLKNDPNLTAEEQAEAVEQTPGRKLREARYAITLDQTLSKDEILERYLNIAYFGAGAYGVYAASHTYFAKDPSKLTVAESALLAGLLQSPEADSPISGDETKALGRRTYVLHAMSAMGAISETTAKAADAEKLVLTQGATPNDCTAVPSAHNDWGFFCDYFRDWWSAQAAFGETVADRQTALRTGGYRIVTSLDPTVQAAAQKQALTVYGYSNKRAAPMAVVQPGTGRVLAMAVNRKYSVAPNPKGQKNYPNTVNKLIAGGGGIHGYQAGSTFKMFTMLAALESGQTLDTGFNAPGKLVTEYPDGGENACDGYWCPGNANPSWMNGYRTMWTGFGRSVNTYFVWLEQQIGAERAVAMAEKLGIKFRDEESADLAANSPGSWGAFTLGVALTTPLDLANAYATIASEGTYCSPLPVESITDPAGKALDVANPACHRAISADVARAATDAARCPVGQQSAFNRCSGGTATQVDSLLGGRDVAGKTGSTDGNTTETFVGFTPQLAAAMIAANPDDTRDAVGGPIQQDVIEAVARTLAASLKGQQKAEFTAPSLKLAFESGHNWTRPKKRDGDEAPNRTPTPGTTSPSPPSVP</sequence>
<evidence type="ECO:0000256" key="13">
    <source>
        <dbReference type="ARBA" id="ARBA00049902"/>
    </source>
</evidence>
<evidence type="ECO:0000256" key="10">
    <source>
        <dbReference type="ARBA" id="ARBA00023268"/>
    </source>
</evidence>
<dbReference type="EMBL" id="JACHMN010000002">
    <property type="protein sequence ID" value="MBB5869589.1"/>
    <property type="molecule type" value="Genomic_DNA"/>
</dbReference>
<evidence type="ECO:0000256" key="2">
    <source>
        <dbReference type="ARBA" id="ARBA00007739"/>
    </source>
</evidence>
<dbReference type="InterPro" id="IPR006311">
    <property type="entry name" value="TAT_signal"/>
</dbReference>
<evidence type="ECO:0000256" key="9">
    <source>
        <dbReference type="ARBA" id="ARBA00022984"/>
    </source>
</evidence>
<comment type="similarity">
    <text evidence="1">In the C-terminal section; belongs to the transpeptidase family.</text>
</comment>
<evidence type="ECO:0000256" key="6">
    <source>
        <dbReference type="ARBA" id="ARBA00022679"/>
    </source>
</evidence>
<comment type="caution">
    <text evidence="17">The sequence shown here is derived from an EMBL/GenBank/DDBJ whole genome shotgun (WGS) entry which is preliminary data.</text>
</comment>
<dbReference type="GO" id="GO:0030288">
    <property type="term" value="C:outer membrane-bounded periplasmic space"/>
    <property type="evidence" value="ECO:0007669"/>
    <property type="project" value="TreeGrafter"/>
</dbReference>
<dbReference type="PANTHER" id="PTHR32282">
    <property type="entry name" value="BINDING PROTEIN TRANSPEPTIDASE, PUTATIVE-RELATED"/>
    <property type="match status" value="1"/>
</dbReference>
<dbReference type="GO" id="GO:0008658">
    <property type="term" value="F:penicillin binding"/>
    <property type="evidence" value="ECO:0007669"/>
    <property type="project" value="InterPro"/>
</dbReference>
<dbReference type="RefSeq" id="WP_184836308.1">
    <property type="nucleotide sequence ID" value="NZ_JACHMN010000002.1"/>
</dbReference>
<gene>
    <name evidence="17" type="ORF">F4553_002968</name>
</gene>
<dbReference type="GO" id="GO:0008955">
    <property type="term" value="F:peptidoglycan glycosyltransferase activity"/>
    <property type="evidence" value="ECO:0007669"/>
    <property type="project" value="UniProtKB-EC"/>
</dbReference>
<evidence type="ECO:0000256" key="12">
    <source>
        <dbReference type="ARBA" id="ARBA00034000"/>
    </source>
</evidence>
<keyword evidence="4" id="KW-0645">Protease</keyword>
<dbReference type="GO" id="GO:0006508">
    <property type="term" value="P:proteolysis"/>
    <property type="evidence" value="ECO:0007669"/>
    <property type="project" value="UniProtKB-KW"/>
</dbReference>
<proteinExistence type="inferred from homology"/>
<dbReference type="PANTHER" id="PTHR32282:SF33">
    <property type="entry name" value="PEPTIDOGLYCAN GLYCOSYLTRANSFERASE"/>
    <property type="match status" value="1"/>
</dbReference>
<accession>A0A841BQX2</accession>
<dbReference type="Gene3D" id="3.40.710.10">
    <property type="entry name" value="DD-peptidase/beta-lactamase superfamily"/>
    <property type="match status" value="1"/>
</dbReference>
<reference evidence="17 18" key="1">
    <citation type="submission" date="2020-08" db="EMBL/GenBank/DDBJ databases">
        <title>Sequencing the genomes of 1000 actinobacteria strains.</title>
        <authorList>
            <person name="Klenk H.-P."/>
        </authorList>
    </citation>
    <scope>NUCLEOTIDE SEQUENCE [LARGE SCALE GENOMIC DNA]</scope>
    <source>
        <strain evidence="17 18">DSM 45362</strain>
    </source>
</reference>
<evidence type="ECO:0000256" key="8">
    <source>
        <dbReference type="ARBA" id="ARBA00022960"/>
    </source>
</evidence>
<dbReference type="InterPro" id="IPR001264">
    <property type="entry name" value="Glyco_trans_51"/>
</dbReference>
<keyword evidence="10" id="KW-0511">Multifunctional enzyme</keyword>
<keyword evidence="5" id="KW-0328">Glycosyltransferase</keyword>
<dbReference type="Pfam" id="PF00912">
    <property type="entry name" value="Transgly"/>
    <property type="match status" value="1"/>
</dbReference>
<organism evidence="17 18">
    <name type="scientific">Allocatelliglobosispora scoriae</name>
    <dbReference type="NCBI Taxonomy" id="643052"/>
    <lineage>
        <taxon>Bacteria</taxon>
        <taxon>Bacillati</taxon>
        <taxon>Actinomycetota</taxon>
        <taxon>Actinomycetes</taxon>
        <taxon>Micromonosporales</taxon>
        <taxon>Micromonosporaceae</taxon>
        <taxon>Allocatelliglobosispora</taxon>
    </lineage>
</organism>
<evidence type="ECO:0000313" key="17">
    <source>
        <dbReference type="EMBL" id="MBB5869589.1"/>
    </source>
</evidence>
<feature type="domain" description="Glycosyl transferase family 51" evidence="16">
    <location>
        <begin position="71"/>
        <end position="257"/>
    </location>
</feature>
<evidence type="ECO:0000256" key="11">
    <source>
        <dbReference type="ARBA" id="ARBA00023316"/>
    </source>
</evidence>
<evidence type="ECO:0000313" key="18">
    <source>
        <dbReference type="Proteomes" id="UP000587527"/>
    </source>
</evidence>
<dbReference type="Gene3D" id="1.10.3810.10">
    <property type="entry name" value="Biosynthetic peptidoglycan transglycosylase-like"/>
    <property type="match status" value="1"/>
</dbReference>
<dbReference type="GO" id="GO:0071555">
    <property type="term" value="P:cell wall organization"/>
    <property type="evidence" value="ECO:0007669"/>
    <property type="project" value="UniProtKB-KW"/>
</dbReference>
<keyword evidence="11" id="KW-0961">Cell wall biogenesis/degradation</keyword>
<dbReference type="SUPFAM" id="SSF53955">
    <property type="entry name" value="Lysozyme-like"/>
    <property type="match status" value="1"/>
</dbReference>
<keyword evidence="3 17" id="KW-0121">Carboxypeptidase</keyword>
<comment type="catalytic activity">
    <reaction evidence="13">
        <text>[GlcNAc-(1-&gt;4)-Mur2Ac(oyl-L-Ala-gamma-D-Glu-L-Lys-D-Ala-D-Ala)](n)-di-trans,octa-cis-undecaprenyl diphosphate + beta-D-GlcNAc-(1-&gt;4)-Mur2Ac(oyl-L-Ala-gamma-D-Glu-L-Lys-D-Ala-D-Ala)-di-trans,octa-cis-undecaprenyl diphosphate = [GlcNAc-(1-&gt;4)-Mur2Ac(oyl-L-Ala-gamma-D-Glu-L-Lys-D-Ala-D-Ala)](n+1)-di-trans,octa-cis-undecaprenyl diphosphate + di-trans,octa-cis-undecaprenyl diphosphate + H(+)</text>
        <dbReference type="Rhea" id="RHEA:23708"/>
        <dbReference type="Rhea" id="RHEA-COMP:9602"/>
        <dbReference type="Rhea" id="RHEA-COMP:9603"/>
        <dbReference type="ChEBI" id="CHEBI:15378"/>
        <dbReference type="ChEBI" id="CHEBI:58405"/>
        <dbReference type="ChEBI" id="CHEBI:60033"/>
        <dbReference type="ChEBI" id="CHEBI:78435"/>
        <dbReference type="EC" id="2.4.99.28"/>
    </reaction>
</comment>
<dbReference type="InterPro" id="IPR036950">
    <property type="entry name" value="PBP_transglycosylase"/>
</dbReference>
<evidence type="ECO:0000259" key="15">
    <source>
        <dbReference type="Pfam" id="PF00905"/>
    </source>
</evidence>
<dbReference type="AlphaFoldDB" id="A0A841BQX2"/>
<evidence type="ECO:0000256" key="3">
    <source>
        <dbReference type="ARBA" id="ARBA00022645"/>
    </source>
</evidence>
<dbReference type="GO" id="GO:0009002">
    <property type="term" value="F:serine-type D-Ala-D-Ala carboxypeptidase activity"/>
    <property type="evidence" value="ECO:0007669"/>
    <property type="project" value="UniProtKB-EC"/>
</dbReference>
<dbReference type="Pfam" id="PF00905">
    <property type="entry name" value="Transpeptidase"/>
    <property type="match status" value="1"/>
</dbReference>
<comment type="similarity">
    <text evidence="2">In the N-terminal section; belongs to the glycosyltransferase 51 family.</text>
</comment>
<evidence type="ECO:0000256" key="5">
    <source>
        <dbReference type="ARBA" id="ARBA00022676"/>
    </source>
</evidence>
<dbReference type="FunFam" id="1.10.3810.10:FF:000001">
    <property type="entry name" value="Penicillin-binding protein 1A"/>
    <property type="match status" value="1"/>
</dbReference>
<dbReference type="Proteomes" id="UP000587527">
    <property type="component" value="Unassembled WGS sequence"/>
</dbReference>
<dbReference type="PROSITE" id="PS51318">
    <property type="entry name" value="TAT"/>
    <property type="match status" value="1"/>
</dbReference>
<keyword evidence="7" id="KW-0378">Hydrolase</keyword>
<comment type="catalytic activity">
    <reaction evidence="12">
        <text>Preferential cleavage: (Ac)2-L-Lys-D-Ala-|-D-Ala. Also transpeptidation of peptidyl-alanyl moieties that are N-acyl substituents of D-alanine.</text>
        <dbReference type="EC" id="3.4.16.4"/>
    </reaction>
</comment>
<name>A0A841BQX2_9ACTN</name>
<evidence type="ECO:0000256" key="1">
    <source>
        <dbReference type="ARBA" id="ARBA00007090"/>
    </source>
</evidence>
<evidence type="ECO:0000256" key="14">
    <source>
        <dbReference type="SAM" id="MobiDB-lite"/>
    </source>
</evidence>
<evidence type="ECO:0000259" key="16">
    <source>
        <dbReference type="Pfam" id="PF00912"/>
    </source>
</evidence>
<feature type="domain" description="Penicillin-binding protein transpeptidase" evidence="15">
    <location>
        <begin position="364"/>
        <end position="668"/>
    </location>
</feature>
<feature type="region of interest" description="Disordered" evidence="14">
    <location>
        <begin position="696"/>
        <end position="732"/>
    </location>
</feature>